<evidence type="ECO:0000256" key="8">
    <source>
        <dbReference type="ARBA" id="ARBA00061302"/>
    </source>
</evidence>
<evidence type="ECO:0000256" key="2">
    <source>
        <dbReference type="ARBA" id="ARBA00022605"/>
    </source>
</evidence>
<dbReference type="GO" id="GO:1903833">
    <property type="term" value="P:positive regulation of cellular response to amino acid starvation"/>
    <property type="evidence" value="ECO:0007669"/>
    <property type="project" value="TreeGrafter"/>
</dbReference>
<evidence type="ECO:0000256" key="10">
    <source>
        <dbReference type="SAM" id="MobiDB-lite"/>
    </source>
</evidence>
<comment type="subcellular location">
    <subcellularLocation>
        <location evidence="1">Nucleus</location>
    </subcellularLocation>
</comment>
<protein>
    <recommendedName>
        <fullName evidence="11">BZIP domain-containing protein</fullName>
    </recommendedName>
</protein>
<dbReference type="CDD" id="cd12193">
    <property type="entry name" value="bZIP_GCN4"/>
    <property type="match status" value="1"/>
</dbReference>
<evidence type="ECO:0000256" key="6">
    <source>
        <dbReference type="ARBA" id="ARBA00023163"/>
    </source>
</evidence>
<sequence length="185" mass="20349">MIKTEIWDDEWALVSEFFPNGAEYSPQLGHEIASCATVSPSEVFPHAPVSTSEFTSPLSMFDSPSDGYETSPLFGAEDITAGGEWFSSPPTIDSPSTSPRFRSPSTSSKRSSMCGVRKRSQPLPPIVVEDPSDTVAMKRARNTLAARKSRAKKAEKMEDMARTIEQLEAQVEHWKNMYLLATGGQ</sequence>
<feature type="compositionally biased region" description="Low complexity" evidence="10">
    <location>
        <begin position="87"/>
        <end position="112"/>
    </location>
</feature>
<accession>A0A4S2MHE5</accession>
<dbReference type="Proteomes" id="UP000298138">
    <property type="component" value="Unassembled WGS sequence"/>
</dbReference>
<keyword evidence="6" id="KW-0804">Transcription</keyword>
<keyword evidence="3" id="KW-0805">Transcription regulation</keyword>
<dbReference type="InterPro" id="IPR050946">
    <property type="entry name" value="AP-1_TF_bZIP"/>
</dbReference>
<comment type="similarity">
    <text evidence="8">Belongs to the bZIP family. GCN4 subfamily.</text>
</comment>
<feature type="coiled-coil region" evidence="9">
    <location>
        <begin position="137"/>
        <end position="177"/>
    </location>
</feature>
<evidence type="ECO:0000256" key="7">
    <source>
        <dbReference type="ARBA" id="ARBA00023242"/>
    </source>
</evidence>
<feature type="domain" description="BZIP" evidence="11">
    <location>
        <begin position="138"/>
        <end position="152"/>
    </location>
</feature>
<dbReference type="PROSITE" id="PS00036">
    <property type="entry name" value="BZIP_BASIC"/>
    <property type="match status" value="1"/>
</dbReference>
<evidence type="ECO:0000256" key="5">
    <source>
        <dbReference type="ARBA" id="ARBA00023159"/>
    </source>
</evidence>
<keyword evidence="5" id="KW-0010">Activator</keyword>
<dbReference type="GO" id="GO:0000978">
    <property type="term" value="F:RNA polymerase II cis-regulatory region sequence-specific DNA binding"/>
    <property type="evidence" value="ECO:0007669"/>
    <property type="project" value="TreeGrafter"/>
</dbReference>
<dbReference type="SUPFAM" id="SSF57959">
    <property type="entry name" value="Leucine zipper domain"/>
    <property type="match status" value="1"/>
</dbReference>
<proteinExistence type="inferred from homology"/>
<feature type="region of interest" description="Disordered" evidence="10">
    <location>
        <begin position="80"/>
        <end position="129"/>
    </location>
</feature>
<dbReference type="InParanoid" id="A0A4S2MHE5"/>
<evidence type="ECO:0000256" key="4">
    <source>
        <dbReference type="ARBA" id="ARBA00023125"/>
    </source>
</evidence>
<evidence type="ECO:0000256" key="3">
    <source>
        <dbReference type="ARBA" id="ARBA00023015"/>
    </source>
</evidence>
<dbReference type="PANTHER" id="PTHR11462">
    <property type="entry name" value="JUN TRANSCRIPTION FACTOR-RELATED"/>
    <property type="match status" value="1"/>
</dbReference>
<dbReference type="InterPro" id="IPR004827">
    <property type="entry name" value="bZIP"/>
</dbReference>
<keyword evidence="2" id="KW-0028">Amino-acid biosynthesis</keyword>
<dbReference type="GO" id="GO:0001080">
    <property type="term" value="P:nitrogen catabolite activation of transcription from RNA polymerase II promoter"/>
    <property type="evidence" value="ECO:0007669"/>
    <property type="project" value="TreeGrafter"/>
</dbReference>
<keyword evidence="4" id="KW-0238">DNA-binding</keyword>
<evidence type="ECO:0000313" key="12">
    <source>
        <dbReference type="EMBL" id="TGZ76280.1"/>
    </source>
</evidence>
<dbReference type="GO" id="GO:0000981">
    <property type="term" value="F:DNA-binding transcription factor activity, RNA polymerase II-specific"/>
    <property type="evidence" value="ECO:0007669"/>
    <property type="project" value="TreeGrafter"/>
</dbReference>
<dbReference type="OrthoDB" id="5419235at2759"/>
<keyword evidence="9" id="KW-0175">Coiled coil</keyword>
<evidence type="ECO:0000256" key="9">
    <source>
        <dbReference type="SAM" id="Coils"/>
    </source>
</evidence>
<gene>
    <name evidence="12" type="ORF">EX30DRAFT_258254</name>
</gene>
<organism evidence="12 13">
    <name type="scientific">Ascodesmis nigricans</name>
    <dbReference type="NCBI Taxonomy" id="341454"/>
    <lineage>
        <taxon>Eukaryota</taxon>
        <taxon>Fungi</taxon>
        <taxon>Dikarya</taxon>
        <taxon>Ascomycota</taxon>
        <taxon>Pezizomycotina</taxon>
        <taxon>Pezizomycetes</taxon>
        <taxon>Pezizales</taxon>
        <taxon>Ascodesmidaceae</taxon>
        <taxon>Ascodesmis</taxon>
    </lineage>
</organism>
<evidence type="ECO:0000259" key="11">
    <source>
        <dbReference type="PROSITE" id="PS00036"/>
    </source>
</evidence>
<keyword evidence="7" id="KW-0539">Nucleus</keyword>
<dbReference type="EMBL" id="ML220187">
    <property type="protein sequence ID" value="TGZ76280.1"/>
    <property type="molecule type" value="Genomic_DNA"/>
</dbReference>
<dbReference type="GO" id="GO:0008652">
    <property type="term" value="P:amino acid biosynthetic process"/>
    <property type="evidence" value="ECO:0007669"/>
    <property type="project" value="UniProtKB-KW"/>
</dbReference>
<dbReference type="PANTHER" id="PTHR11462:SF35">
    <property type="entry name" value="TRANSCRIPTION FACTOR JRA"/>
    <property type="match status" value="1"/>
</dbReference>
<name>A0A4S2MHE5_9PEZI</name>
<dbReference type="AlphaFoldDB" id="A0A4S2MHE5"/>
<dbReference type="GO" id="GO:0005634">
    <property type="term" value="C:nucleus"/>
    <property type="evidence" value="ECO:0007669"/>
    <property type="project" value="UniProtKB-SubCell"/>
</dbReference>
<dbReference type="Gene3D" id="3.30.160.60">
    <property type="entry name" value="Classic Zinc Finger"/>
    <property type="match status" value="1"/>
</dbReference>
<keyword evidence="13" id="KW-1185">Reference proteome</keyword>
<reference evidence="12 13" key="1">
    <citation type="submission" date="2019-04" db="EMBL/GenBank/DDBJ databases">
        <title>Comparative genomics and transcriptomics to analyze fruiting body development in filamentous ascomycetes.</title>
        <authorList>
            <consortium name="DOE Joint Genome Institute"/>
            <person name="Lutkenhaus R."/>
            <person name="Traeger S."/>
            <person name="Breuer J."/>
            <person name="Kuo A."/>
            <person name="Lipzen A."/>
            <person name="Pangilinan J."/>
            <person name="Dilworth D."/>
            <person name="Sandor L."/>
            <person name="Poggeler S."/>
            <person name="Barry K."/>
            <person name="Grigoriev I.V."/>
            <person name="Nowrousian M."/>
        </authorList>
    </citation>
    <scope>NUCLEOTIDE SEQUENCE [LARGE SCALE GENOMIC DNA]</scope>
    <source>
        <strain evidence="12 13">CBS 389.68</strain>
    </source>
</reference>
<dbReference type="FunFam" id="3.30.160.60:FF:001491">
    <property type="entry name" value="Cross-pathway control protein A"/>
    <property type="match status" value="1"/>
</dbReference>
<evidence type="ECO:0000313" key="13">
    <source>
        <dbReference type="Proteomes" id="UP000298138"/>
    </source>
</evidence>
<dbReference type="GO" id="GO:0005667">
    <property type="term" value="C:transcription regulator complex"/>
    <property type="evidence" value="ECO:0007669"/>
    <property type="project" value="TreeGrafter"/>
</dbReference>
<dbReference type="STRING" id="341454.A0A4S2MHE5"/>
<dbReference type="Pfam" id="PF07716">
    <property type="entry name" value="bZIP_2"/>
    <property type="match status" value="1"/>
</dbReference>
<evidence type="ECO:0000256" key="1">
    <source>
        <dbReference type="ARBA" id="ARBA00004123"/>
    </source>
</evidence>
<dbReference type="InterPro" id="IPR046347">
    <property type="entry name" value="bZIP_sf"/>
</dbReference>